<evidence type="ECO:0008006" key="3">
    <source>
        <dbReference type="Google" id="ProtNLM"/>
    </source>
</evidence>
<reference evidence="1" key="2">
    <citation type="submission" date="2022-05" db="EMBL/GenBank/DDBJ databases">
        <authorList>
            <person name="Kunte H.-J."/>
        </authorList>
    </citation>
    <scope>NUCLEOTIDE SEQUENCE</scope>
    <source>
        <strain evidence="1">G5</strain>
    </source>
</reference>
<evidence type="ECO:0000313" key="1">
    <source>
        <dbReference type="EMBL" id="URF04134.1"/>
    </source>
</evidence>
<name>A0AAE9HZ61_9BURK</name>
<proteinExistence type="predicted"/>
<dbReference type="RefSeq" id="WP_250024909.1">
    <property type="nucleotide sequence ID" value="NZ_CP097330.1"/>
</dbReference>
<accession>A0AAE9HZ61</accession>
<dbReference type="KEGG" id="ccam:M5D45_16920"/>
<reference evidence="1" key="1">
    <citation type="journal article" date="2022" name="Microbiol. Resour. Announc.">
        <title>Genome Sequence of Cupriavidus campinensis Strain G5, a Member of a Bacterial Consortium Capable of Polyethylene Degradation.</title>
        <authorList>
            <person name="Schneider B."/>
            <person name="Pfeiffer F."/>
            <person name="Dyall-Smith M."/>
            <person name="Kunte H.J."/>
        </authorList>
    </citation>
    <scope>NUCLEOTIDE SEQUENCE</scope>
    <source>
        <strain evidence="1">G5</strain>
    </source>
</reference>
<dbReference type="AlphaFoldDB" id="A0AAE9HZ61"/>
<protein>
    <recommendedName>
        <fullName evidence="3">Inovirus Gp2 family protein</fullName>
    </recommendedName>
</protein>
<sequence length="223" mass="26499">MFDSGKKYWFNKNDGANTQRRKKQRFVRNQMRGLDTEEEMFEQRKSYQILFPTLIVKELFRDDVGFRTMQKFRDTLFQRIKDAHAYERKRRRMGKPLKDHERTILNDIHGLIWRQECGGNGDENQHIHIVAFVSVSRRDHATACEELGLEWQRITKWGDFHNGNLYAHSYRSKWGVAIGYVHRDDAEKRSALQKVIGLYMAKVSQTPIDRDEDDKLFGARLFG</sequence>
<dbReference type="Proteomes" id="UP001056132">
    <property type="component" value="Chromosome 1"/>
</dbReference>
<dbReference type="EMBL" id="CP097330">
    <property type="protein sequence ID" value="URF04134.1"/>
    <property type="molecule type" value="Genomic_DNA"/>
</dbReference>
<gene>
    <name evidence="1" type="ORF">M5D45_16920</name>
</gene>
<evidence type="ECO:0000313" key="2">
    <source>
        <dbReference type="Proteomes" id="UP001056132"/>
    </source>
</evidence>
<organism evidence="1 2">
    <name type="scientific">Cupriavidus campinensis</name>
    <dbReference type="NCBI Taxonomy" id="151783"/>
    <lineage>
        <taxon>Bacteria</taxon>
        <taxon>Pseudomonadati</taxon>
        <taxon>Pseudomonadota</taxon>
        <taxon>Betaproteobacteria</taxon>
        <taxon>Burkholderiales</taxon>
        <taxon>Burkholderiaceae</taxon>
        <taxon>Cupriavidus</taxon>
    </lineage>
</organism>